<accession>A0A9J5Y2D9</accession>
<evidence type="ECO:0000313" key="2">
    <source>
        <dbReference type="Proteomes" id="UP000824120"/>
    </source>
</evidence>
<reference evidence="1 2" key="1">
    <citation type="submission" date="2020-09" db="EMBL/GenBank/DDBJ databases">
        <title>De no assembly of potato wild relative species, Solanum commersonii.</title>
        <authorList>
            <person name="Cho K."/>
        </authorList>
    </citation>
    <scope>NUCLEOTIDE SEQUENCE [LARGE SCALE GENOMIC DNA]</scope>
    <source>
        <strain evidence="1">LZ3.2</strain>
        <tissue evidence="1">Leaf</tissue>
    </source>
</reference>
<organism evidence="1 2">
    <name type="scientific">Solanum commersonii</name>
    <name type="common">Commerson's wild potato</name>
    <name type="synonym">Commerson's nightshade</name>
    <dbReference type="NCBI Taxonomy" id="4109"/>
    <lineage>
        <taxon>Eukaryota</taxon>
        <taxon>Viridiplantae</taxon>
        <taxon>Streptophyta</taxon>
        <taxon>Embryophyta</taxon>
        <taxon>Tracheophyta</taxon>
        <taxon>Spermatophyta</taxon>
        <taxon>Magnoliopsida</taxon>
        <taxon>eudicotyledons</taxon>
        <taxon>Gunneridae</taxon>
        <taxon>Pentapetalae</taxon>
        <taxon>asterids</taxon>
        <taxon>lamiids</taxon>
        <taxon>Solanales</taxon>
        <taxon>Solanaceae</taxon>
        <taxon>Solanoideae</taxon>
        <taxon>Solaneae</taxon>
        <taxon>Solanum</taxon>
    </lineage>
</organism>
<keyword evidence="2" id="KW-1185">Reference proteome</keyword>
<sequence length="60" mass="6962">MAVVWNYPVWEVSNATQIVVVKKFMLLRDGSVYTCSSEIVYNVILVPLELILYMMGEYGW</sequence>
<dbReference type="EMBL" id="JACXVP010000007">
    <property type="protein sequence ID" value="KAG5594795.1"/>
    <property type="molecule type" value="Genomic_DNA"/>
</dbReference>
<dbReference type="AlphaFoldDB" id="A0A9J5Y2D9"/>
<name>A0A9J5Y2D9_SOLCO</name>
<evidence type="ECO:0000313" key="1">
    <source>
        <dbReference type="EMBL" id="KAG5594795.1"/>
    </source>
</evidence>
<protein>
    <submittedName>
        <fullName evidence="1">Uncharacterized protein</fullName>
    </submittedName>
</protein>
<comment type="caution">
    <text evidence="1">The sequence shown here is derived from an EMBL/GenBank/DDBJ whole genome shotgun (WGS) entry which is preliminary data.</text>
</comment>
<dbReference type="Proteomes" id="UP000824120">
    <property type="component" value="Chromosome 7"/>
</dbReference>
<proteinExistence type="predicted"/>
<gene>
    <name evidence="1" type="ORF">H5410_036027</name>
</gene>